<dbReference type="Pfam" id="PF13456">
    <property type="entry name" value="RVT_3"/>
    <property type="match status" value="1"/>
</dbReference>
<dbReference type="PANTHER" id="PTHR12984">
    <property type="entry name" value="SCY1-RELATED S/T PROTEIN KINASE-LIKE"/>
    <property type="match status" value="1"/>
</dbReference>
<gene>
    <name evidence="5" type="primary">LOC104611621</name>
</gene>
<evidence type="ECO:0000256" key="2">
    <source>
        <dbReference type="SAM" id="MobiDB-lite"/>
    </source>
</evidence>
<dbReference type="AlphaFoldDB" id="A0A1U8B7N9"/>
<accession>A0A1U8B7N9</accession>
<dbReference type="Gene3D" id="3.30.420.10">
    <property type="entry name" value="Ribonuclease H-like superfamily/Ribonuclease H"/>
    <property type="match status" value="1"/>
</dbReference>
<dbReference type="GO" id="GO:0004523">
    <property type="term" value="F:RNA-DNA hybrid ribonuclease activity"/>
    <property type="evidence" value="ECO:0007669"/>
    <property type="project" value="InterPro"/>
</dbReference>
<dbReference type="RefSeq" id="XP_010277058.1">
    <property type="nucleotide sequence ID" value="XM_010278756.2"/>
</dbReference>
<dbReference type="eggNOG" id="KOG2137">
    <property type="taxonomic scope" value="Eukaryota"/>
</dbReference>
<feature type="domain" description="RNase H type-1" evidence="3">
    <location>
        <begin position="17"/>
        <end position="146"/>
    </location>
</feature>
<evidence type="ECO:0000256" key="1">
    <source>
        <dbReference type="PROSITE-ProRule" id="PRU00103"/>
    </source>
</evidence>
<reference evidence="5" key="1">
    <citation type="submission" date="2025-08" db="UniProtKB">
        <authorList>
            <consortium name="RefSeq"/>
        </authorList>
    </citation>
    <scope>IDENTIFICATION</scope>
</reference>
<dbReference type="InterPro" id="IPR021133">
    <property type="entry name" value="HEAT_type_2"/>
</dbReference>
<dbReference type="OrthoDB" id="79687at2759"/>
<dbReference type="SUPFAM" id="SSF53098">
    <property type="entry name" value="Ribonuclease H-like"/>
    <property type="match status" value="1"/>
</dbReference>
<dbReference type="Proteomes" id="UP000189703">
    <property type="component" value="Unplaced"/>
</dbReference>
<sequence length="818" mass="89548">MELSEDLLDDKVLYVEVAKPWQLYFDRASSKQEARIGIVFVTPSGELIPYSFSLTSLCSNNIAEYEAIIVGLEIAREMNIEHLQVYGDSQLVVIQLNELYGVKHLTLIPYFKKAKELVTQFTNISIGYIPRSENDKADALAKLAASLILPEEKELQITIGERRILPSYRIIPIDPRRSANVQCQAVHFRYINGTLYGKSIDGILLKCLSEDETLQALHEVHAEDCNVHQDVPKMHAKSASYNPSPNGQAEAFNKVLCKILKKMVSKNKRGWHESCREDGPNEDEQGLSSTNLKTAIHKAKLHPEVARTKTEVEPWFGLQETSQEHLVAHILPLLVRSYDDNDARIQEEVLKVTISLAKKLDIQMVKQEILPRVHGLALKTTVAVVRVNALLCLGELVHMLDKHAVLDILQTIQRCTAVDRSAPTLMCTLGIASSITKQYSIEFTAEHVLPLLMPLLVAQQLNVQQFAKYMLFLKDVLRKIEEKRGVILTDSGTPEVRVTPIANGFQSGALMKPSGTFSSKKRSSAWDGDWDLITKEPTSPVQSSTASVSTTPMAPDSHLSTVTITQVQSVTSTTFCQQKALSCTEVDIEWPARTASDLAPQVGDNEKENQSSGASTSSFDDIDPFADWPPRPSNSVGDLGSSTNNTISLSMNKYGYWLNTSGQSGTSTNSKPIGLLKQESSSSNANNHSSSGFNTQSSIGFSRQNQGNNPANINSLYTEGLNPQASIGFLKSNQVSSAMGLGKNNSLMGSYAETKAADLGSIFAPAKSEQTAPRLAPPPQTAVGMGRGSGNQGHPSSIQTSRSVNIKSSTNQPILDLL</sequence>
<feature type="compositionally biased region" description="Polar residues" evidence="2">
    <location>
        <begin position="692"/>
        <end position="715"/>
    </location>
</feature>
<keyword evidence="4" id="KW-1185">Reference proteome</keyword>
<dbReference type="InterPro" id="IPR011989">
    <property type="entry name" value="ARM-like"/>
</dbReference>
<protein>
    <submittedName>
        <fullName evidence="5">Uncharacterized protein LOC104611621</fullName>
    </submittedName>
</protein>
<dbReference type="PANTHER" id="PTHR12984:SF6">
    <property type="entry name" value="SCY1-LIKE PROTEIN 2"/>
    <property type="match status" value="1"/>
</dbReference>
<feature type="region of interest" description="Disordered" evidence="2">
    <location>
        <begin position="768"/>
        <end position="818"/>
    </location>
</feature>
<dbReference type="GeneID" id="104611621"/>
<organism evidence="4 5">
    <name type="scientific">Nelumbo nucifera</name>
    <name type="common">Sacred lotus</name>
    <dbReference type="NCBI Taxonomy" id="4432"/>
    <lineage>
        <taxon>Eukaryota</taxon>
        <taxon>Viridiplantae</taxon>
        <taxon>Streptophyta</taxon>
        <taxon>Embryophyta</taxon>
        <taxon>Tracheophyta</taxon>
        <taxon>Spermatophyta</taxon>
        <taxon>Magnoliopsida</taxon>
        <taxon>Proteales</taxon>
        <taxon>Nelumbonaceae</taxon>
        <taxon>Nelumbo</taxon>
    </lineage>
</organism>
<dbReference type="SUPFAM" id="SSF48371">
    <property type="entry name" value="ARM repeat"/>
    <property type="match status" value="1"/>
</dbReference>
<feature type="compositionally biased region" description="Polar residues" evidence="2">
    <location>
        <begin position="610"/>
        <end position="619"/>
    </location>
</feature>
<dbReference type="GO" id="GO:0003676">
    <property type="term" value="F:nucleic acid binding"/>
    <property type="evidence" value="ECO:0007669"/>
    <property type="project" value="InterPro"/>
</dbReference>
<feature type="compositionally biased region" description="Polar residues" evidence="2">
    <location>
        <begin position="536"/>
        <end position="552"/>
    </location>
</feature>
<feature type="region of interest" description="Disordered" evidence="2">
    <location>
        <begin position="666"/>
        <end position="715"/>
    </location>
</feature>
<dbReference type="Gene3D" id="1.25.10.10">
    <property type="entry name" value="Leucine-rich Repeat Variant"/>
    <property type="match status" value="1"/>
</dbReference>
<dbReference type="KEGG" id="nnu:104611621"/>
<feature type="compositionally biased region" description="Polar residues" evidence="2">
    <location>
        <begin position="792"/>
        <end position="818"/>
    </location>
</feature>
<evidence type="ECO:0000313" key="5">
    <source>
        <dbReference type="RefSeq" id="XP_010277058.1"/>
    </source>
</evidence>
<feature type="region of interest" description="Disordered" evidence="2">
    <location>
        <begin position="597"/>
        <end position="640"/>
    </location>
</feature>
<dbReference type="InParanoid" id="A0A1U8B7N9"/>
<dbReference type="InterPro" id="IPR036397">
    <property type="entry name" value="RNaseH_sf"/>
</dbReference>
<dbReference type="PROSITE" id="PS50077">
    <property type="entry name" value="HEAT_REPEAT"/>
    <property type="match status" value="1"/>
</dbReference>
<dbReference type="InterPro" id="IPR012337">
    <property type="entry name" value="RNaseH-like_sf"/>
</dbReference>
<evidence type="ECO:0000259" key="3">
    <source>
        <dbReference type="PROSITE" id="PS50879"/>
    </source>
</evidence>
<dbReference type="eggNOG" id="KOG0017">
    <property type="taxonomic scope" value="Eukaryota"/>
</dbReference>
<dbReference type="PROSITE" id="PS50879">
    <property type="entry name" value="RNASE_H_1"/>
    <property type="match status" value="1"/>
</dbReference>
<feature type="region of interest" description="Disordered" evidence="2">
    <location>
        <begin position="535"/>
        <end position="556"/>
    </location>
</feature>
<dbReference type="InterPro" id="IPR016024">
    <property type="entry name" value="ARM-type_fold"/>
</dbReference>
<evidence type="ECO:0000313" key="4">
    <source>
        <dbReference type="Proteomes" id="UP000189703"/>
    </source>
</evidence>
<dbReference type="InterPro" id="IPR051177">
    <property type="entry name" value="CIK-Related_Protein"/>
</dbReference>
<dbReference type="CDD" id="cd09279">
    <property type="entry name" value="RNase_HI_like"/>
    <property type="match status" value="1"/>
</dbReference>
<feature type="repeat" description="HEAT" evidence="1">
    <location>
        <begin position="330"/>
        <end position="368"/>
    </location>
</feature>
<feature type="compositionally biased region" description="Low complexity" evidence="2">
    <location>
        <begin position="680"/>
        <end position="691"/>
    </location>
</feature>
<proteinExistence type="predicted"/>
<name>A0A1U8B7N9_NELNU</name>
<dbReference type="InterPro" id="IPR002156">
    <property type="entry name" value="RNaseH_domain"/>
</dbReference>